<evidence type="ECO:0000256" key="5">
    <source>
        <dbReference type="ARBA" id="ARBA00022525"/>
    </source>
</evidence>
<feature type="domain" description="Flagellar basal-body/hook protein C-terminal" evidence="8">
    <location>
        <begin position="434"/>
        <end position="469"/>
    </location>
</feature>
<sequence>MSLSGALNSATAGLHTTQGQSRIAADNVSNAMTPGYVRREAVLVTASGGQGGAVISEVRREVDATLQRMSRLENSRMTQYQSIQEGLTTYTAYLGQPGDGTSPADRFNDFQNSLTTLVNMPSSNGAQTSVALAAEDLVRSVKGAATTLSTTLNDVNMEIRYEVADLNTALYQLRDLNASGSGFTPGSLEAAQFDEKVDTILDQISGIVDTRIHRSSNGSISLYTVSGAALLEGRVVQDVTFNPSDGTLMAGNQDITPFKDGVRGIQHGSLAGLSELKRETIPQFSQQLDEYARGLIQTFEEADASLAPGEAGLFTDNGIAFDPANITGLASRLQINSKISSTGEAEVWRIRDGLGATSPGAGSETVQINAFLAGLDTAMNAATGTGIPAEVTLRDFSAEMITSQAATRARAENDFNAAASAAEVVMSARRNSEGVNIDDEMQQLLLIEQSYAANSRVLTAVSEMIDTLIAAV</sequence>
<evidence type="ECO:0000256" key="7">
    <source>
        <dbReference type="SAM" id="MobiDB-lite"/>
    </source>
</evidence>
<protein>
    <recommendedName>
        <fullName evidence="4">Flagellar hook-associated protein 1</fullName>
    </recommendedName>
</protein>
<dbReference type="InterPro" id="IPR002371">
    <property type="entry name" value="FlgK"/>
</dbReference>
<proteinExistence type="inferred from homology"/>
<accession>A0AAU8C840</accession>
<evidence type="ECO:0000313" key="10">
    <source>
        <dbReference type="EMBL" id="XCF12067.1"/>
    </source>
</evidence>
<dbReference type="NCBIfam" id="TIGR02492">
    <property type="entry name" value="flgK_ends"/>
    <property type="match status" value="1"/>
</dbReference>
<gene>
    <name evidence="10" type="primary">flgK</name>
    <name evidence="10" type="ORF">ABM428_15965</name>
</gene>
<dbReference type="EMBL" id="CP159195">
    <property type="protein sequence ID" value="XCF12067.1"/>
    <property type="molecule type" value="Genomic_DNA"/>
</dbReference>
<dbReference type="GO" id="GO:0009424">
    <property type="term" value="C:bacterial-type flagellum hook"/>
    <property type="evidence" value="ECO:0007669"/>
    <property type="project" value="InterPro"/>
</dbReference>
<keyword evidence="10" id="KW-0966">Cell projection</keyword>
<keyword evidence="10" id="KW-0614">Plasmid</keyword>
<evidence type="ECO:0000256" key="1">
    <source>
        <dbReference type="ARBA" id="ARBA00004365"/>
    </source>
</evidence>
<dbReference type="RefSeq" id="WP_064216619.1">
    <property type="nucleotide sequence ID" value="NZ_CP159195.1"/>
</dbReference>
<dbReference type="PANTHER" id="PTHR30033">
    <property type="entry name" value="FLAGELLAR HOOK-ASSOCIATED PROTEIN 1"/>
    <property type="match status" value="1"/>
</dbReference>
<dbReference type="GO" id="GO:0005198">
    <property type="term" value="F:structural molecule activity"/>
    <property type="evidence" value="ECO:0007669"/>
    <property type="project" value="InterPro"/>
</dbReference>
<evidence type="ECO:0000259" key="8">
    <source>
        <dbReference type="Pfam" id="PF06429"/>
    </source>
</evidence>
<reference evidence="10" key="1">
    <citation type="journal article" date="2020" name="Int. J. Syst. Evol. Microbiol.">
        <title>Notification of changes in taxonomic opinion previously published outside the IJSEM.</title>
        <authorList>
            <person name="Oren A."/>
            <person name="Garrity G."/>
        </authorList>
    </citation>
    <scope>NUCLEOTIDE SEQUENCE</scope>
    <source>
        <strain evidence="10">TCYB15</strain>
    </source>
</reference>
<evidence type="ECO:0000256" key="4">
    <source>
        <dbReference type="ARBA" id="ARBA00016244"/>
    </source>
</evidence>
<dbReference type="InterPro" id="IPR010930">
    <property type="entry name" value="Flg_bb/hook_C_dom"/>
</dbReference>
<feature type="domain" description="Flagellar hook-associated protein FlgK helical" evidence="9">
    <location>
        <begin position="101"/>
        <end position="303"/>
    </location>
</feature>
<dbReference type="GO" id="GO:0044780">
    <property type="term" value="P:bacterial-type flagellum assembly"/>
    <property type="evidence" value="ECO:0007669"/>
    <property type="project" value="InterPro"/>
</dbReference>
<evidence type="ECO:0000256" key="2">
    <source>
        <dbReference type="ARBA" id="ARBA00004613"/>
    </source>
</evidence>
<evidence type="ECO:0000259" key="9">
    <source>
        <dbReference type="Pfam" id="PF22638"/>
    </source>
</evidence>
<keyword evidence="10" id="KW-0969">Cilium</keyword>
<feature type="region of interest" description="Disordered" evidence="7">
    <location>
        <begin position="1"/>
        <end position="21"/>
    </location>
</feature>
<keyword evidence="6" id="KW-0975">Bacterial flagellum</keyword>
<dbReference type="Pfam" id="PF06429">
    <property type="entry name" value="Flg_bbr_C"/>
    <property type="match status" value="1"/>
</dbReference>
<comment type="subcellular location">
    <subcellularLocation>
        <location evidence="1">Bacterial flagellum</location>
    </subcellularLocation>
    <subcellularLocation>
        <location evidence="2">Secreted</location>
    </subcellularLocation>
</comment>
<organism evidence="10">
    <name type="scientific">Sulfitobacter sp. TCYB15</name>
    <dbReference type="NCBI Taxonomy" id="3229275"/>
    <lineage>
        <taxon>Bacteria</taxon>
        <taxon>Pseudomonadati</taxon>
        <taxon>Pseudomonadota</taxon>
        <taxon>Alphaproteobacteria</taxon>
        <taxon>Rhodobacterales</taxon>
        <taxon>Roseobacteraceae</taxon>
        <taxon>Sulfitobacter</taxon>
    </lineage>
</organism>
<dbReference type="KEGG" id="suly:ABM428_15965"/>
<name>A0AAU8C840_9RHOB</name>
<dbReference type="GO" id="GO:0005576">
    <property type="term" value="C:extracellular region"/>
    <property type="evidence" value="ECO:0007669"/>
    <property type="project" value="UniProtKB-SubCell"/>
</dbReference>
<keyword evidence="10" id="KW-0282">Flagellum</keyword>
<dbReference type="PANTHER" id="PTHR30033:SF1">
    <property type="entry name" value="FLAGELLAR HOOK-ASSOCIATED PROTEIN 1"/>
    <property type="match status" value="1"/>
</dbReference>
<evidence type="ECO:0000256" key="3">
    <source>
        <dbReference type="ARBA" id="ARBA00009677"/>
    </source>
</evidence>
<evidence type="ECO:0000256" key="6">
    <source>
        <dbReference type="ARBA" id="ARBA00023143"/>
    </source>
</evidence>
<comment type="similarity">
    <text evidence="3">Belongs to the flagella basal body rod proteins family.</text>
</comment>
<dbReference type="Pfam" id="PF22638">
    <property type="entry name" value="FlgK_D1"/>
    <property type="match status" value="1"/>
</dbReference>
<keyword evidence="5" id="KW-0964">Secreted</keyword>
<reference evidence="10" key="2">
    <citation type="submission" date="2024-06" db="EMBL/GenBank/DDBJ databases">
        <authorList>
            <person name="Deng Y."/>
        </authorList>
    </citation>
    <scope>NUCLEOTIDE SEQUENCE</scope>
    <source>
        <strain evidence="10">TCYB15</strain>
        <plasmid evidence="10">pZYJ02</plasmid>
    </source>
</reference>
<dbReference type="AlphaFoldDB" id="A0AAU8C840"/>
<geneLocation type="plasmid" evidence="10">
    <name>pZYJ02</name>
</geneLocation>
<dbReference type="InterPro" id="IPR053927">
    <property type="entry name" value="FlgK_helical"/>
</dbReference>